<keyword evidence="4" id="KW-1015">Disulfide bond</keyword>
<dbReference type="GO" id="GO:0046872">
    <property type="term" value="F:metal ion binding"/>
    <property type="evidence" value="ECO:0007669"/>
    <property type="project" value="UniProtKB-KW"/>
</dbReference>
<feature type="chain" id="PRO_5022934620" evidence="6">
    <location>
        <begin position="35"/>
        <end position="316"/>
    </location>
</feature>
<dbReference type="KEGG" id="mff:MFFC18_01180"/>
<reference evidence="8 9" key="1">
    <citation type="submission" date="2019-08" db="EMBL/GenBank/DDBJ databases">
        <title>Deep-cultivation of Planctomycetes and their phenomic and genomic characterization uncovers novel biology.</title>
        <authorList>
            <person name="Wiegand S."/>
            <person name="Jogler M."/>
            <person name="Boedeker C."/>
            <person name="Pinto D."/>
            <person name="Vollmers J."/>
            <person name="Rivas-Marin E."/>
            <person name="Kohn T."/>
            <person name="Peeters S.H."/>
            <person name="Heuer A."/>
            <person name="Rast P."/>
            <person name="Oberbeckmann S."/>
            <person name="Bunk B."/>
            <person name="Jeske O."/>
            <person name="Meyerdierks A."/>
            <person name="Storesund J.E."/>
            <person name="Kallscheuer N."/>
            <person name="Luecker S."/>
            <person name="Lage O.M."/>
            <person name="Pohl T."/>
            <person name="Merkel B.J."/>
            <person name="Hornburger P."/>
            <person name="Mueller R.-W."/>
            <person name="Bruemmer F."/>
            <person name="Labrenz M."/>
            <person name="Spormann A.M."/>
            <person name="Op den Camp H."/>
            <person name="Overmann J."/>
            <person name="Amann R."/>
            <person name="Jetten M.S.M."/>
            <person name="Mascher T."/>
            <person name="Medema M.H."/>
            <person name="Devos D.P."/>
            <person name="Kaster A.-K."/>
            <person name="Ovreas L."/>
            <person name="Rohde M."/>
            <person name="Galperin M.Y."/>
            <person name="Jogler C."/>
        </authorList>
    </citation>
    <scope>NUCLEOTIDE SEQUENCE [LARGE SCALE GENOMIC DNA]</scope>
    <source>
        <strain evidence="8 9">FC18</strain>
    </source>
</reference>
<dbReference type="InterPro" id="IPR003782">
    <property type="entry name" value="SCO1/SenC"/>
</dbReference>
<dbReference type="InterPro" id="IPR013766">
    <property type="entry name" value="Thioredoxin_domain"/>
</dbReference>
<keyword evidence="9" id="KW-1185">Reference proteome</keyword>
<proteinExistence type="inferred from homology"/>
<dbReference type="PANTHER" id="PTHR12151">
    <property type="entry name" value="ELECTRON TRANSPORT PROTIN SCO1/SENC FAMILY MEMBER"/>
    <property type="match status" value="1"/>
</dbReference>
<dbReference type="PROSITE" id="PS51352">
    <property type="entry name" value="THIOREDOXIN_2"/>
    <property type="match status" value="1"/>
</dbReference>
<keyword evidence="5" id="KW-0472">Membrane</keyword>
<feature type="binding site" evidence="3">
    <location>
        <position position="104"/>
    </location>
    <ligand>
        <name>Cu cation</name>
        <dbReference type="ChEBI" id="CHEBI:23378"/>
    </ligand>
</feature>
<evidence type="ECO:0000256" key="6">
    <source>
        <dbReference type="SAM" id="SignalP"/>
    </source>
</evidence>
<keyword evidence="3" id="KW-0479">Metal-binding</keyword>
<feature type="disulfide bond" description="Redox-active" evidence="4">
    <location>
        <begin position="100"/>
        <end position="104"/>
    </location>
</feature>
<keyword evidence="5" id="KW-1133">Transmembrane helix</keyword>
<feature type="signal peptide" evidence="6">
    <location>
        <begin position="1"/>
        <end position="34"/>
    </location>
</feature>
<keyword evidence="2 3" id="KW-0186">Copper</keyword>
<feature type="binding site" evidence="3">
    <location>
        <position position="100"/>
    </location>
    <ligand>
        <name>Cu cation</name>
        <dbReference type="ChEBI" id="CHEBI:23378"/>
    </ligand>
</feature>
<dbReference type="Gene3D" id="3.40.30.10">
    <property type="entry name" value="Glutaredoxin"/>
    <property type="match status" value="1"/>
</dbReference>
<evidence type="ECO:0000256" key="3">
    <source>
        <dbReference type="PIRSR" id="PIRSR603782-1"/>
    </source>
</evidence>
<dbReference type="SUPFAM" id="SSF52833">
    <property type="entry name" value="Thioredoxin-like"/>
    <property type="match status" value="1"/>
</dbReference>
<evidence type="ECO:0000259" key="7">
    <source>
        <dbReference type="PROSITE" id="PS51352"/>
    </source>
</evidence>
<dbReference type="PANTHER" id="PTHR12151:SF8">
    <property type="entry name" value="THIOREDOXIN DOMAIN-CONTAINING PROTEIN"/>
    <property type="match status" value="1"/>
</dbReference>
<feature type="binding site" evidence="3">
    <location>
        <position position="194"/>
    </location>
    <ligand>
        <name>Cu cation</name>
        <dbReference type="ChEBI" id="CHEBI:23378"/>
    </ligand>
</feature>
<dbReference type="CDD" id="cd02968">
    <property type="entry name" value="SCO"/>
    <property type="match status" value="1"/>
</dbReference>
<organism evidence="8 9">
    <name type="scientific">Mariniblastus fucicola</name>
    <dbReference type="NCBI Taxonomy" id="980251"/>
    <lineage>
        <taxon>Bacteria</taxon>
        <taxon>Pseudomonadati</taxon>
        <taxon>Planctomycetota</taxon>
        <taxon>Planctomycetia</taxon>
        <taxon>Pirellulales</taxon>
        <taxon>Pirellulaceae</taxon>
        <taxon>Mariniblastus</taxon>
    </lineage>
</organism>
<dbReference type="STRING" id="980251.GCA_001642875_03643"/>
<evidence type="ECO:0000256" key="5">
    <source>
        <dbReference type="SAM" id="Phobius"/>
    </source>
</evidence>
<name>A0A5B9PAX1_9BACT</name>
<comment type="similarity">
    <text evidence="1">Belongs to the SCO1/2 family.</text>
</comment>
<dbReference type="Proteomes" id="UP000322214">
    <property type="component" value="Chromosome"/>
</dbReference>
<protein>
    <submittedName>
        <fullName evidence="8">SCO1/SenC</fullName>
    </submittedName>
</protein>
<accession>A0A5B9PAX1</accession>
<evidence type="ECO:0000313" key="9">
    <source>
        <dbReference type="Proteomes" id="UP000322214"/>
    </source>
</evidence>
<dbReference type="InterPro" id="IPR036249">
    <property type="entry name" value="Thioredoxin-like_sf"/>
</dbReference>
<feature type="transmembrane region" description="Helical" evidence="5">
    <location>
        <begin position="263"/>
        <end position="286"/>
    </location>
</feature>
<feature type="domain" description="Thioredoxin" evidence="7">
    <location>
        <begin position="43"/>
        <end position="230"/>
    </location>
</feature>
<dbReference type="OrthoDB" id="9786756at2"/>
<dbReference type="EMBL" id="CP042912">
    <property type="protein sequence ID" value="QEG20271.1"/>
    <property type="molecule type" value="Genomic_DNA"/>
</dbReference>
<dbReference type="Pfam" id="PF02630">
    <property type="entry name" value="SCO1-SenC"/>
    <property type="match status" value="1"/>
</dbReference>
<evidence type="ECO:0000256" key="1">
    <source>
        <dbReference type="ARBA" id="ARBA00010996"/>
    </source>
</evidence>
<evidence type="ECO:0000313" key="8">
    <source>
        <dbReference type="EMBL" id="QEG20271.1"/>
    </source>
</evidence>
<dbReference type="AlphaFoldDB" id="A0A5B9PAX1"/>
<evidence type="ECO:0000256" key="4">
    <source>
        <dbReference type="PIRSR" id="PIRSR603782-2"/>
    </source>
</evidence>
<evidence type="ECO:0000256" key="2">
    <source>
        <dbReference type="ARBA" id="ARBA00023008"/>
    </source>
</evidence>
<keyword evidence="5" id="KW-0812">Transmembrane</keyword>
<keyword evidence="6" id="KW-0732">Signal</keyword>
<dbReference type="RefSeq" id="WP_148618572.1">
    <property type="nucleotide sequence ID" value="NZ_CP042912.1"/>
</dbReference>
<gene>
    <name evidence="8" type="ORF">MFFC18_01180</name>
</gene>
<sequence length="316" mass="35184" precursor="true">MQHANAQFNSSLIAKAISWVLLLCAMGISSNVFADEPETDSDPFGINRVPRATDGTGVEPKIGAMIDPDIHFHDHDNRFVRIGDYFGDKPLMLSFNYSNCPKLCSVQLENMVKCLAQIKFKVGVDFDMVSVSIDPLEQTSRAREQKEKYVHMYNQGESIDGFHFLTGDEDAIDYLADICGFKYKYVPSQKLYSHPPVFILVAPDGKIVRYIPGLDYEPDTIEKALIETSEGKIGGSAFDWASYALGCFVFDESRGKYTFQAMALMRAGGILTVVGLVVGLLPYWFFRKGSNAAQATPEKTTDYDTEDILLPSTSEK</sequence>